<reference evidence="1 2" key="1">
    <citation type="journal article" date="2010" name="BMC Genomics">
        <title>Metabolic flexibility revealed in the genome of the cyst-forming alpha-1 proteobacterium Rhodospirillum centenum.</title>
        <authorList>
            <person name="Lu Y.K."/>
            <person name="Marden J."/>
            <person name="Han M."/>
            <person name="Swingley W.D."/>
            <person name="Mastrian S.D."/>
            <person name="Chowdhury S.R."/>
            <person name="Hao J."/>
            <person name="Helmy T."/>
            <person name="Kim S."/>
            <person name="Kurdoglu A.A."/>
            <person name="Matthies H.J."/>
            <person name="Rollo D."/>
            <person name="Stothard P."/>
            <person name="Blankenship R.E."/>
            <person name="Bauer C.E."/>
            <person name="Touchman J.W."/>
        </authorList>
    </citation>
    <scope>NUCLEOTIDE SEQUENCE [LARGE SCALE GENOMIC DNA]</scope>
    <source>
        <strain evidence="2">ATCC 51521 / SW</strain>
    </source>
</reference>
<sequence>MIQRAAVRDPFDAEDLLIEAFRLTEVYSLATDEERAELEAFLLELADQAQPVLLRA</sequence>
<name>B6ISP8_RHOCS</name>
<evidence type="ECO:0000313" key="1">
    <source>
        <dbReference type="EMBL" id="ACI98484.1"/>
    </source>
</evidence>
<proteinExistence type="predicted"/>
<dbReference type="EMBL" id="CP000613">
    <property type="protein sequence ID" value="ACI98484.1"/>
    <property type="molecule type" value="Genomic_DNA"/>
</dbReference>
<evidence type="ECO:0000313" key="2">
    <source>
        <dbReference type="Proteomes" id="UP000001591"/>
    </source>
</evidence>
<dbReference type="Proteomes" id="UP000001591">
    <property type="component" value="Chromosome"/>
</dbReference>
<accession>B6ISP8</accession>
<gene>
    <name evidence="1" type="ordered locus">RC1_1062</name>
</gene>
<dbReference type="KEGG" id="rce:RC1_1062"/>
<dbReference type="HOGENOM" id="CLU_3011320_0_0_5"/>
<protein>
    <submittedName>
        <fullName evidence="1">Uncharacterized protein</fullName>
    </submittedName>
</protein>
<keyword evidence="2" id="KW-1185">Reference proteome</keyword>
<dbReference type="RefSeq" id="WP_012566273.1">
    <property type="nucleotide sequence ID" value="NC_011420.2"/>
</dbReference>
<dbReference type="AlphaFoldDB" id="B6ISP8"/>
<organism evidence="1 2">
    <name type="scientific">Rhodospirillum centenum (strain ATCC 51521 / SW)</name>
    <dbReference type="NCBI Taxonomy" id="414684"/>
    <lineage>
        <taxon>Bacteria</taxon>
        <taxon>Pseudomonadati</taxon>
        <taxon>Pseudomonadota</taxon>
        <taxon>Alphaproteobacteria</taxon>
        <taxon>Rhodospirillales</taxon>
        <taxon>Rhodospirillaceae</taxon>
        <taxon>Rhodospirillum</taxon>
    </lineage>
</organism>